<dbReference type="RefSeq" id="WP_021334277.1">
    <property type="nucleotide sequence ID" value="NZ_CP124545.1"/>
</dbReference>
<gene>
    <name evidence="1" type="ORF">BS297_15515</name>
    <name evidence="2" type="ORF">QIE55_19270</name>
</gene>
<sequence>MLTDPFAEAIAEAEKLIETAPHIRSEQDLLEGYQYLAGGIIATTHAAWASEKTHPSFIQGTGPFTKMGLDNPDTLYFGARINDDKEYKVTGKRGTTADLSFQVLSGNYTNSNVPGSEIAFDDRELEIDDDGNFVAWFGPGPADGRANYYTLAPGSSQLVVREVYSDWSQQRGVIRIERTDSIGIAPPPLTAEETEKRYARAGKALVTRVKTWLQFPEWFYLKLTVNTMTEPRLTPGGLATQYSSVGHYELTDEQAMIITVPASDAPYLGFQLGSLWYISLDYVNHQTSLNNGQAQVDPDGMVRMVVSEKNPGVTNWIETVGHPRGILQFRWQRVSRELTPQDGPTVEIVAVADIAKHLPHFDTNTITAEDWAARIAQRQAAIDNRMLG</sequence>
<accession>A0A1F2PXQ3</accession>
<proteinExistence type="predicted"/>
<name>A0A1F2PXQ3_RHOER</name>
<evidence type="ECO:0000313" key="1">
    <source>
        <dbReference type="EMBL" id="KAB2584433.1"/>
    </source>
</evidence>
<evidence type="ECO:0000313" key="3">
    <source>
        <dbReference type="Proteomes" id="UP000325576"/>
    </source>
</evidence>
<reference evidence="2" key="2">
    <citation type="submission" date="2023-08" db="EMBL/GenBank/DDBJ databases">
        <title>Isolation and Characterization of Rhodococcus erythropolis MGMM8.</title>
        <authorList>
            <person name="Diabankana R.G.C."/>
            <person name="Afordoanyi D.M."/>
            <person name="Validov S.Z."/>
        </authorList>
    </citation>
    <scope>NUCLEOTIDE SEQUENCE</scope>
    <source>
        <strain evidence="2">MGMM8</strain>
    </source>
</reference>
<dbReference type="GeneID" id="57486149"/>
<dbReference type="AlphaFoldDB" id="A0A1F2PXQ3"/>
<evidence type="ECO:0000313" key="2">
    <source>
        <dbReference type="EMBL" id="WGV47682.1"/>
    </source>
</evidence>
<dbReference type="Proteomes" id="UP000325576">
    <property type="component" value="Unassembled WGS sequence"/>
</dbReference>
<reference evidence="1 3" key="1">
    <citation type="journal article" date="2017" name="Poromechanics V (2013)">
        <title>Genomic Characterization of the Arsenic-Tolerant Actinobacterium, &lt;i&gt;Rhodococcus erythropolis&lt;/i&gt; S43.</title>
        <authorList>
            <person name="Retamal-Morales G."/>
            <person name="Mehnert M."/>
            <person name="Schwabe R."/>
            <person name="Tischler D."/>
            <person name="Schloemann M."/>
            <person name="Levican G.J."/>
        </authorList>
    </citation>
    <scope>NUCLEOTIDE SEQUENCE [LARGE SCALE GENOMIC DNA]</scope>
    <source>
        <strain evidence="1 3">S43</strain>
    </source>
</reference>
<dbReference type="EMBL" id="MRBO01000441">
    <property type="protein sequence ID" value="KAB2584433.1"/>
    <property type="molecule type" value="Genomic_DNA"/>
</dbReference>
<dbReference type="EMBL" id="CP124545">
    <property type="protein sequence ID" value="WGV47682.1"/>
    <property type="molecule type" value="Genomic_DNA"/>
</dbReference>
<evidence type="ECO:0008006" key="4">
    <source>
        <dbReference type="Google" id="ProtNLM"/>
    </source>
</evidence>
<protein>
    <recommendedName>
        <fullName evidence="4">DUF1214 domain-containing protein</fullName>
    </recommendedName>
</protein>
<organism evidence="1 3">
    <name type="scientific">Rhodococcus erythropolis</name>
    <name type="common">Arthrobacter picolinophilus</name>
    <dbReference type="NCBI Taxonomy" id="1833"/>
    <lineage>
        <taxon>Bacteria</taxon>
        <taxon>Bacillati</taxon>
        <taxon>Actinomycetota</taxon>
        <taxon>Actinomycetes</taxon>
        <taxon>Mycobacteriales</taxon>
        <taxon>Nocardiaceae</taxon>
        <taxon>Rhodococcus</taxon>
        <taxon>Rhodococcus erythropolis group</taxon>
    </lineage>
</organism>
<dbReference type="Proteomes" id="UP001230933">
    <property type="component" value="Chromosome"/>
</dbReference>